<sequence>MQSKKVLIPVTLLLLIQLSVPVCYTFAQEILVIDHETKERLLEQYGLEEPQPPIPILEQQQNILLGGDWGFTPSVGAVVLELTILARNPLVFISQQLIYSLK</sequence>
<evidence type="ECO:0000313" key="1">
    <source>
        <dbReference type="EMBL" id="KJD45073.1"/>
    </source>
</evidence>
<dbReference type="OrthoDB" id="2664853at2"/>
<protein>
    <submittedName>
        <fullName evidence="1">Uncharacterized protein</fullName>
    </submittedName>
</protein>
<keyword evidence="2" id="KW-1185">Reference proteome</keyword>
<dbReference type="PATRIC" id="fig|159743.3.peg.3077"/>
<evidence type="ECO:0000313" key="2">
    <source>
        <dbReference type="Proteomes" id="UP000032534"/>
    </source>
</evidence>
<name>A0A0D7X277_9BACL</name>
<dbReference type="AlphaFoldDB" id="A0A0D7X277"/>
<comment type="caution">
    <text evidence="1">The sequence shown here is derived from an EMBL/GenBank/DDBJ whole genome shotgun (WGS) entry which is preliminary data.</text>
</comment>
<organism evidence="1 2">
    <name type="scientific">Paenibacillus terrae</name>
    <dbReference type="NCBI Taxonomy" id="159743"/>
    <lineage>
        <taxon>Bacteria</taxon>
        <taxon>Bacillati</taxon>
        <taxon>Bacillota</taxon>
        <taxon>Bacilli</taxon>
        <taxon>Bacillales</taxon>
        <taxon>Paenibacillaceae</taxon>
        <taxon>Paenibacillus</taxon>
    </lineage>
</organism>
<dbReference type="RefSeq" id="WP_044646689.1">
    <property type="nucleotide sequence ID" value="NZ_JTHP01000025.1"/>
</dbReference>
<reference evidence="1 2" key="1">
    <citation type="submission" date="2014-11" db="EMBL/GenBank/DDBJ databases">
        <title>Draft Genome Sequences of Paenibacillus polymyxa NRRL B-30509 and Paenibacillus terrae NRRL B-30644, Strains from a Poultry Environment that Produce Tridecaptin A and Paenicidins.</title>
        <authorList>
            <person name="van Belkum M.J."/>
            <person name="Lohans C.T."/>
            <person name="Vederas J.C."/>
        </authorList>
    </citation>
    <scope>NUCLEOTIDE SEQUENCE [LARGE SCALE GENOMIC DNA]</scope>
    <source>
        <strain evidence="1 2">NRRL B-30644</strain>
    </source>
</reference>
<dbReference type="Proteomes" id="UP000032534">
    <property type="component" value="Unassembled WGS sequence"/>
</dbReference>
<proteinExistence type="predicted"/>
<accession>A0A0D7X277</accession>
<gene>
    <name evidence="1" type="ORF">QD47_13850</name>
</gene>
<dbReference type="EMBL" id="JTHP01000025">
    <property type="protein sequence ID" value="KJD45073.1"/>
    <property type="molecule type" value="Genomic_DNA"/>
</dbReference>